<evidence type="ECO:0000313" key="2">
    <source>
        <dbReference type="EMBL" id="TGO04603.1"/>
    </source>
</evidence>
<organism evidence="2 3">
    <name type="scientific">Serinibacter arcticus</name>
    <dbReference type="NCBI Taxonomy" id="1655435"/>
    <lineage>
        <taxon>Bacteria</taxon>
        <taxon>Bacillati</taxon>
        <taxon>Actinomycetota</taxon>
        <taxon>Actinomycetes</taxon>
        <taxon>Micrococcales</taxon>
        <taxon>Beutenbergiaceae</taxon>
        <taxon>Serinibacter</taxon>
    </lineage>
</organism>
<dbReference type="AlphaFoldDB" id="A0A4Z1E2C2"/>
<keyword evidence="3" id="KW-1185">Reference proteome</keyword>
<protein>
    <submittedName>
        <fullName evidence="2">Uncharacterized protein</fullName>
    </submittedName>
</protein>
<proteinExistence type="predicted"/>
<sequence length="49" mass="5748">MINLPYWLPALIIGSVIQWLIVRSATRSALRAHERERETFRVDQGQQQV</sequence>
<comment type="caution">
    <text evidence="2">The sequence shown here is derived from an EMBL/GenBank/DDBJ whole genome shotgun (WGS) entry which is preliminary data.</text>
</comment>
<gene>
    <name evidence="2" type="ORF">SERN_2196</name>
</gene>
<name>A0A4Z1E2C2_9MICO</name>
<accession>A0A4Z1E2C2</accession>
<feature type="transmembrane region" description="Helical" evidence="1">
    <location>
        <begin position="6"/>
        <end position="22"/>
    </location>
</feature>
<keyword evidence="1" id="KW-0812">Transmembrane</keyword>
<evidence type="ECO:0000256" key="1">
    <source>
        <dbReference type="SAM" id="Phobius"/>
    </source>
</evidence>
<evidence type="ECO:0000313" key="3">
    <source>
        <dbReference type="Proteomes" id="UP000297318"/>
    </source>
</evidence>
<keyword evidence="1" id="KW-1133">Transmembrane helix</keyword>
<dbReference type="EMBL" id="RHPJ01000003">
    <property type="protein sequence ID" value="TGO04603.1"/>
    <property type="molecule type" value="Genomic_DNA"/>
</dbReference>
<dbReference type="Proteomes" id="UP000297318">
    <property type="component" value="Unassembled WGS sequence"/>
</dbReference>
<reference evidence="2 3" key="1">
    <citation type="submission" date="2018-11" db="EMBL/GenBank/DDBJ databases">
        <title>Complete genome sequencing of the Actinobacteria Serinibacter sp. K3-2.</title>
        <authorList>
            <person name="Rakitin A.L."/>
            <person name="Beletsky A.V."/>
            <person name="Mardanov A.V."/>
            <person name="Ravin N.V."/>
            <person name="Gromova A.S."/>
            <person name="Filippova S.N."/>
            <person name="Gal'Chenko V.F."/>
        </authorList>
    </citation>
    <scope>NUCLEOTIDE SEQUENCE [LARGE SCALE GENOMIC DNA]</scope>
    <source>
        <strain evidence="2 3">K3-2</strain>
    </source>
</reference>
<keyword evidence="1" id="KW-0472">Membrane</keyword>